<evidence type="ECO:0000256" key="10">
    <source>
        <dbReference type="PIRNR" id="PIRNR017385"/>
    </source>
</evidence>
<evidence type="ECO:0000256" key="11">
    <source>
        <dbReference type="SAM" id="Phobius"/>
    </source>
</evidence>
<feature type="transmembrane region" description="Helical" evidence="11">
    <location>
        <begin position="89"/>
        <end position="107"/>
    </location>
</feature>
<name>A0A1J0VPU4_9NOCA</name>
<evidence type="ECO:0000313" key="13">
    <source>
        <dbReference type="Proteomes" id="UP000183810"/>
    </source>
</evidence>
<comment type="subcellular location">
    <subcellularLocation>
        <location evidence="2">Cell membrane</location>
        <topology evidence="2">Multi-pass membrane protein</topology>
    </subcellularLocation>
</comment>
<evidence type="ECO:0000256" key="6">
    <source>
        <dbReference type="ARBA" id="ARBA00022967"/>
    </source>
</evidence>
<evidence type="ECO:0000256" key="8">
    <source>
        <dbReference type="ARBA" id="ARBA00023136"/>
    </source>
</evidence>
<dbReference type="GO" id="GO:0004129">
    <property type="term" value="F:cytochrome-c oxidase activity"/>
    <property type="evidence" value="ECO:0007669"/>
    <property type="project" value="UniProtKB-EC"/>
</dbReference>
<dbReference type="Pfam" id="PF12270">
    <property type="entry name" value="Cyt_c_ox_IV"/>
    <property type="match status" value="1"/>
</dbReference>
<comment type="similarity">
    <text evidence="3 10">Belongs to the cytochrome c oxidase bacterial subunit CtaF family.</text>
</comment>
<dbReference type="PIRSF" id="PIRSF017385">
    <property type="entry name" value="CtaF"/>
    <property type="match status" value="1"/>
</dbReference>
<keyword evidence="6 10" id="KW-1278">Translocase</keyword>
<keyword evidence="8 10" id="KW-0472">Membrane</keyword>
<evidence type="ECO:0000313" key="12">
    <source>
        <dbReference type="EMBL" id="APE34059.1"/>
    </source>
</evidence>
<dbReference type="AlphaFoldDB" id="A0A1J0VPU4"/>
<comment type="catalytic activity">
    <reaction evidence="9 10">
        <text>4 Fe(II)-[cytochrome c] + O2 + 8 H(+)(in) = 4 Fe(III)-[cytochrome c] + 2 H2O + 4 H(+)(out)</text>
        <dbReference type="Rhea" id="RHEA:11436"/>
        <dbReference type="Rhea" id="RHEA-COMP:10350"/>
        <dbReference type="Rhea" id="RHEA-COMP:14399"/>
        <dbReference type="ChEBI" id="CHEBI:15377"/>
        <dbReference type="ChEBI" id="CHEBI:15378"/>
        <dbReference type="ChEBI" id="CHEBI:15379"/>
        <dbReference type="ChEBI" id="CHEBI:29033"/>
        <dbReference type="ChEBI" id="CHEBI:29034"/>
        <dbReference type="EC" id="7.1.1.9"/>
    </reaction>
</comment>
<dbReference type="GO" id="GO:0022900">
    <property type="term" value="P:electron transport chain"/>
    <property type="evidence" value="ECO:0007669"/>
    <property type="project" value="InterPro"/>
</dbReference>
<dbReference type="Proteomes" id="UP000183810">
    <property type="component" value="Chromosome"/>
</dbReference>
<dbReference type="EMBL" id="CP018082">
    <property type="protein sequence ID" value="APE34059.1"/>
    <property type="molecule type" value="Genomic_DNA"/>
</dbReference>
<evidence type="ECO:0000256" key="9">
    <source>
        <dbReference type="ARBA" id="ARBA00047816"/>
    </source>
</evidence>
<dbReference type="OrthoDB" id="5244617at2"/>
<sequence length="138" mass="14994">MRIEARIFELLTAFFILVGIVYGFFTAQSRTGVEWAGTTAIVLTAGLSLIIGTYFRFVARRIDLRPEDYEDAEIVDGAGDLGFFSPGSFWPILLAAAGSVTALGLAFFQFWLIGLGVVLVLAASAGLVFEYYLGAEKH</sequence>
<evidence type="ECO:0000256" key="2">
    <source>
        <dbReference type="ARBA" id="ARBA00004651"/>
    </source>
</evidence>
<keyword evidence="13" id="KW-1185">Reference proteome</keyword>
<organism evidence="12 13">
    <name type="scientific">Nocardia mangyaensis</name>
    <dbReference type="NCBI Taxonomy" id="2213200"/>
    <lineage>
        <taxon>Bacteria</taxon>
        <taxon>Bacillati</taxon>
        <taxon>Actinomycetota</taxon>
        <taxon>Actinomycetes</taxon>
        <taxon>Mycobacteriales</taxon>
        <taxon>Nocardiaceae</taxon>
        <taxon>Nocardia</taxon>
    </lineage>
</organism>
<proteinExistence type="inferred from homology"/>
<keyword evidence="7 11" id="KW-1133">Transmembrane helix</keyword>
<keyword evidence="5 11" id="KW-0812">Transmembrane</keyword>
<feature type="transmembrane region" description="Helical" evidence="11">
    <location>
        <begin position="7"/>
        <end position="25"/>
    </location>
</feature>
<evidence type="ECO:0000256" key="1">
    <source>
        <dbReference type="ARBA" id="ARBA00002536"/>
    </source>
</evidence>
<reference evidence="12" key="1">
    <citation type="submission" date="2016-11" db="EMBL/GenBank/DDBJ databases">
        <authorList>
            <person name="Jaros S."/>
            <person name="Januszkiewicz K."/>
            <person name="Wedrychowicz H."/>
        </authorList>
    </citation>
    <scope>NUCLEOTIDE SEQUENCE [LARGE SCALE GENOMIC DNA]</scope>
    <source>
        <strain evidence="12">Y48</strain>
    </source>
</reference>
<dbReference type="EC" id="7.1.1.9" evidence="10"/>
<feature type="transmembrane region" description="Helical" evidence="11">
    <location>
        <begin position="113"/>
        <end position="133"/>
    </location>
</feature>
<dbReference type="InterPro" id="IPR021050">
    <property type="entry name" value="Cyt_c_oxidase_su4_actinobac"/>
</dbReference>
<comment type="function">
    <text evidence="1 10">Part of cytochrome c oxidase, its function is unknown.</text>
</comment>
<feature type="transmembrane region" description="Helical" evidence="11">
    <location>
        <begin position="37"/>
        <end position="55"/>
    </location>
</feature>
<keyword evidence="4 10" id="KW-1003">Cell membrane</keyword>
<gene>
    <name evidence="12" type="ORF">BOX37_08820</name>
</gene>
<dbReference type="GO" id="GO:0005886">
    <property type="term" value="C:plasma membrane"/>
    <property type="evidence" value="ECO:0007669"/>
    <property type="project" value="UniProtKB-SubCell"/>
</dbReference>
<evidence type="ECO:0000256" key="7">
    <source>
        <dbReference type="ARBA" id="ARBA00022989"/>
    </source>
</evidence>
<evidence type="ECO:0000256" key="4">
    <source>
        <dbReference type="ARBA" id="ARBA00022475"/>
    </source>
</evidence>
<accession>A0A1J0VPU4</accession>
<protein>
    <recommendedName>
        <fullName evidence="10">Cytochrome c oxidase polypeptide 4</fullName>
        <ecNumber evidence="10">7.1.1.9</ecNumber>
    </recommendedName>
    <alternativeName>
        <fullName evidence="10">Cytochrome aa3 subunit 4</fullName>
    </alternativeName>
    <alternativeName>
        <fullName evidence="10">Cytochrome c oxidase polypeptide IV</fullName>
    </alternativeName>
</protein>
<evidence type="ECO:0000256" key="5">
    <source>
        <dbReference type="ARBA" id="ARBA00022692"/>
    </source>
</evidence>
<dbReference type="RefSeq" id="WP_071927241.1">
    <property type="nucleotide sequence ID" value="NZ_CP018082.1"/>
</dbReference>
<evidence type="ECO:0000256" key="3">
    <source>
        <dbReference type="ARBA" id="ARBA00006870"/>
    </source>
</evidence>
<dbReference type="KEGG" id="nsl:BOX37_08820"/>
<comment type="subunit">
    <text evidence="10">Associates with subunits I, II and III to form cytochrome c oxidase.</text>
</comment>